<dbReference type="EMBL" id="BAABCY010000016">
    <property type="protein sequence ID" value="GAA3557493.1"/>
    <property type="molecule type" value="Genomic_DNA"/>
</dbReference>
<reference evidence="2" key="1">
    <citation type="journal article" date="2019" name="Int. J. Syst. Evol. Microbiol.">
        <title>The Global Catalogue of Microorganisms (GCM) 10K type strain sequencing project: providing services to taxonomists for standard genome sequencing and annotation.</title>
        <authorList>
            <consortium name="The Broad Institute Genomics Platform"/>
            <consortium name="The Broad Institute Genome Sequencing Center for Infectious Disease"/>
            <person name="Wu L."/>
            <person name="Ma J."/>
        </authorList>
    </citation>
    <scope>NUCLEOTIDE SEQUENCE [LARGE SCALE GENOMIC DNA]</scope>
    <source>
        <strain evidence="2">JCM 17111</strain>
    </source>
</reference>
<protein>
    <submittedName>
        <fullName evidence="1">DUF6500 family protein</fullName>
    </submittedName>
</protein>
<name>A0ABP6X0B6_9FLAO</name>
<gene>
    <name evidence="1" type="ORF">GCM10022395_06030</name>
</gene>
<organism evidence="1 2">
    <name type="scientific">Snuella lapsa</name>
    <dbReference type="NCBI Taxonomy" id="870481"/>
    <lineage>
        <taxon>Bacteria</taxon>
        <taxon>Pseudomonadati</taxon>
        <taxon>Bacteroidota</taxon>
        <taxon>Flavobacteriia</taxon>
        <taxon>Flavobacteriales</taxon>
        <taxon>Flavobacteriaceae</taxon>
        <taxon>Snuella</taxon>
    </lineage>
</organism>
<evidence type="ECO:0000313" key="1">
    <source>
        <dbReference type="EMBL" id="GAA3557493.1"/>
    </source>
</evidence>
<keyword evidence="2" id="KW-1185">Reference proteome</keyword>
<comment type="caution">
    <text evidence="1">The sequence shown here is derived from an EMBL/GenBank/DDBJ whole genome shotgun (WGS) entry which is preliminary data.</text>
</comment>
<dbReference type="Proteomes" id="UP001500954">
    <property type="component" value="Unassembled WGS sequence"/>
</dbReference>
<proteinExistence type="predicted"/>
<accession>A0ABP6X0B6</accession>
<evidence type="ECO:0000313" key="2">
    <source>
        <dbReference type="Proteomes" id="UP001500954"/>
    </source>
</evidence>
<dbReference type="Pfam" id="PF20110">
    <property type="entry name" value="DUF6500"/>
    <property type="match status" value="1"/>
</dbReference>
<dbReference type="InterPro" id="IPR045448">
    <property type="entry name" value="DUF6500"/>
</dbReference>
<sequence>MRRALRDKIIAVCNKKIHIKGEGVGISFYAFFKNKNDNPELLMEAATWWIITHKLDHFEKAVKIKKLVEGNYGSTAQ</sequence>
<dbReference type="RefSeq" id="WP_345004305.1">
    <property type="nucleotide sequence ID" value="NZ_BAABCY010000016.1"/>
</dbReference>